<feature type="compositionally biased region" description="Polar residues" evidence="2">
    <location>
        <begin position="2492"/>
        <end position="2504"/>
    </location>
</feature>
<protein>
    <submittedName>
        <fullName evidence="4">Zinc finger matrin-type protein CG9776</fullName>
    </submittedName>
</protein>
<feature type="compositionally biased region" description="Basic and acidic residues" evidence="2">
    <location>
        <begin position="1402"/>
        <end position="1414"/>
    </location>
</feature>
<feature type="compositionally biased region" description="Basic and acidic residues" evidence="2">
    <location>
        <begin position="1484"/>
        <end position="1524"/>
    </location>
</feature>
<feature type="compositionally biased region" description="Basic and acidic residues" evidence="2">
    <location>
        <begin position="161"/>
        <end position="181"/>
    </location>
</feature>
<feature type="compositionally biased region" description="Polar residues" evidence="2">
    <location>
        <begin position="2428"/>
        <end position="2439"/>
    </location>
</feature>
<feature type="compositionally biased region" description="Basic and acidic residues" evidence="2">
    <location>
        <begin position="2822"/>
        <end position="2840"/>
    </location>
</feature>
<proteinExistence type="predicted"/>
<evidence type="ECO:0000313" key="4">
    <source>
        <dbReference type="EMBL" id="CAG6783182.1"/>
    </source>
</evidence>
<organism evidence="4">
    <name type="scientific">Cacopsylla melanoneura</name>
    <dbReference type="NCBI Taxonomy" id="428564"/>
    <lineage>
        <taxon>Eukaryota</taxon>
        <taxon>Metazoa</taxon>
        <taxon>Ecdysozoa</taxon>
        <taxon>Arthropoda</taxon>
        <taxon>Hexapoda</taxon>
        <taxon>Insecta</taxon>
        <taxon>Pterygota</taxon>
        <taxon>Neoptera</taxon>
        <taxon>Paraneoptera</taxon>
        <taxon>Hemiptera</taxon>
        <taxon>Sternorrhyncha</taxon>
        <taxon>Psylloidea</taxon>
        <taxon>Psyllidae</taxon>
        <taxon>Psyllinae</taxon>
        <taxon>Cacopsylla</taxon>
    </lineage>
</organism>
<feature type="compositionally biased region" description="Polar residues" evidence="2">
    <location>
        <begin position="3052"/>
        <end position="3067"/>
    </location>
</feature>
<sequence>MFRYLGVNQVRNIDSLYSGENIEINRNLTGGDKKDETGAVNPSGSEEAKGNKSEESSSRKTRSHSSERRSSHSNHKRDDHYKSSSHHSSSHKTSSSHNSSSNRSHRYQHQLALDKFNRFRRSVSVEPSAYRKSQQRSFIQKQPLGGPAYYRGGGGRRKNKIQRERGGGGGWGEKRYGENRRGGKRGGFTRGGRGRRRQNSRNNMMMSHEDEDAMDLEMPPPPNQHFRHNMHNSNNCFKPPNSFNSRPPLLPLPNMPPPPPASMLMPPPPPPPLVYELPPPSLGSTSSSNEALKKEKLEHNRMLAEKRDEHLTREKSLYEDLRMLQRERAKELKKHGSKNKKILIGNEDLQDEIRKKIESTRSAIQMLTDIIGDHMKHSVPQLPRRTSSSSSPLHHKSDSSSDSSDNDYTKDEDDSLSSDSLSSSASEAASPPSSAQAQQGGGFVKPNRRPPKRYNISRNRNIFVRRRDITTRDRRKIDTTAFIQTAGQAVLKSHQQETLEEKSQKLEAKLHACDDTDGEDIFPLASAVGKPKQDTGAASRERERSMEEDIEDIFNLRPTMKTRKEEDERKTNEAEEEREEETVNKVPRRKSPTTIIEEIILDGNEDLGMLLTKPDQEQVSRRQNIQITLKKRDKRNKVTEEEKREKSTGEEIGAVSKEEVGTSQEVGQEETLKEDTGKDPASAAASDAEDKENRTCDSEMLTVANERNKQDKLEVFWCQSCNLDFARDVDYLNHLQSPLHANNSQKEQPWLADLSPATPSLPPPNRLHEICLGAHWLIPVHAWYCRLCRECYADVRLAAGHIQGVPHCHKVQNHSVQNPLWEITLLKARTEAAQRKLNSNEQLEPSTEQLTSNLSESTASCSEETKQGDPTSCQEPKQGHTDGKNETEQPENSPVKTKPRNEIFEDEDTREGGSGEKSKLWVPNRKAFDKMNKPTQQDVVSKKKPSFIGKMPSGGTKGKIKINLPPAQGTSEVSEHDTTALPGGENNNLVANVGNILSQLDTIYRNEQESWELSQEREILAAEREIARQRLLDQQTEETQDETIGQSSDEDGSKQSTRSRSESSRQASSRCSSPGSRSSQDSNNTSKLFRNTNARSRNTNKRTELSNNRHSRDSSRSSIEDDGSKPANDLDVKIPNVKSNHSKPTLSKHSNKFNLASLPKSNNISTRRSHNTSSISKGSAQAIDSESEPAKYINFHYDVDSSEESESQDHSARQILNERKAWGSAYSSSEESAPAGLEGLDEAELRNRRYLSLMKKYVRRKERENLSERGARDRLLRPQDRRNNQQTQSRNQRVSQQKNQKMKEQVRSRRRVHAYRKENNDYDEEFDSEGIEKRVSISYDDKHIEERDGYESEDSEDVENDGRGAQLIESASINTSRTPTRSIAEDSQSPLIPRTSISRQSHLRDKELSRHSADSRNIVSHRRSMSPLDIDFISETRDRQADQSIGESVGGYFESNQHRNHISTFLGHVPDNTLGSVEPDADDDVRSNQDCDRSWETDKKSLRGEADDDTCDRSRQDLPLKLSDEEHDGQTGLSDRVETIMRRQKGQKGLSESSSEKEQEVAYMSDSGEGSSEYEEKSNEVEEYNETCENTNQATREHSKASVHDEKSENPIGFKGAIFFNNKEAEVKVQLPFLSEEDPTRTQPAGDVYEDCEQLRSKLEQVKENLRSQTEGKKYSSFQDAFRDHRERYAIQMRQQRERKEEEDGFATTFRRNDDWSEREEEAWQDGNLERREEGVHYEETKEERMGTEVVSYQERGQAYHPPRELETPVGAMFTRNRRKSRASYNEQGGASDEESCQSFDTGSSKRKRVNKYLEEEERLKSLGETDNGEVEEKWRGEEEVKGTLGEETGHVVEARHSERKVKRRKLGEENQNEYSEYEQDKILRQMQEEEELFRQLQEKQVQVLKEAEKRLQLEKEEQEKLRDYLMEKKRHLEIVKARQSVSRYDTPTQGDYLMDKKRQLETEEARQSVSRSQSRLDTQPIQIPVRSRRCLQGNVDRFRFATKISDTDCSELIDPTIDTMYSVSAKQHALGVSHCIVDSYPTRSEFVNFALRHSAAIPREDTQSRLGSRQETAHLVRGSSGKTAPVTSLLHGGKQVNVPQNTSRPVHPSTHFQPIDSKRQVAEEYDPCDVTVGKTKRDLEKDMLSRKKRKIRSTNLLVEKRSRPESAHSLLSQREGTSYDSEADERLSSTREDKRTLHRRLSAQDPASPSRIFSSTNSSRKFRNSERKIRTSTPSSSVISDSLTELQYLTSVNPVSVFEPLPELLQTDQEMPMEANRRSRRDHQRLQKSDSVSQQNQLNQLKGKALDAELNAQQHLLSQEAVRSASVQSSPRLPVFEELSQRLARSRGGADTLVTESDTPEYAFQKKDQETEFAQGVKHKDLRTGQPVGGETARGRRLDEFRSRSDSLQPSPTEQSRSCLDAGKVPSQLSRVSSQSNLFKGPPTPSNLSRLGERSPLDRASQSIVNDNAEFTRPLQPSRDRSRSRSISRSNLTKVPSRSNLMDTSYGDEELFPSYQIPTGVRKGSSQQAQGRSFDTGRESSLARSESKDSLSGKSRDASRSRDPSAIRKLQKTPSTNDDDGRALSAESRNRLVGRDTREMMSGGGNTPMNRSISRDMSVDRSSVVPHDYTVDNKQTGRSDLRPEMPVGRNTQRETSVDRIEQSRETSVDGIPQSRDTSVDRRSGKESREMSVKRIAAQSTDREMSVNRIAQSRESSIGRLAQSRETSVDRKTGKVNRELSVDRMAAQSTDGEMSSDGNFKPGPSRESTIAILSPKPISKAPRLSPKTNHLDRRQAKQPSQSLSLSSQSEPKQSVSPLGESQQREKDTSDLIKTDGELENKLNQVKRIPSNPLQCQETEEGRAGNQVESERTRVNLIERTSKIDTKPERRDVKDLKTDPEKQKRKSAADIEMEKRQLAARLQELEREIKKSKQMQENIQKREQIIKTDVTGKTETTPDRRMGPHKFQVPTNQNKRNIEPSRQSNMERQDTIQGESRGFDAYVGNIESQADVKGEPSNHVEQDTFDTNTDTNPVKQETKPDPALFCQPKIEPGTNNPYYNGPSGQTAKVKSEDDELSSGSRENYDPTDNVQMTQYVSSQVTQADGATTGSAPSTVGQSVTPPLFIPGIFIKSNEQFVVKSSTIYKKKTMSKRRRMKKKMARFSEQQQQQQHQKQQGVEGEEGEGV</sequence>
<feature type="region of interest" description="Disordered" evidence="2">
    <location>
        <begin position="3008"/>
        <end position="3117"/>
    </location>
</feature>
<feature type="compositionally biased region" description="Polar residues" evidence="2">
    <location>
        <begin position="1369"/>
        <end position="1400"/>
    </location>
</feature>
<feature type="region of interest" description="Disordered" evidence="2">
    <location>
        <begin position="1031"/>
        <end position="1189"/>
    </location>
</feature>
<feature type="compositionally biased region" description="Low complexity" evidence="2">
    <location>
        <begin position="2797"/>
        <end position="2816"/>
    </location>
</feature>
<feature type="region of interest" description="Disordered" evidence="2">
    <location>
        <begin position="1755"/>
        <end position="1811"/>
    </location>
</feature>
<feature type="region of interest" description="Disordered" evidence="2">
    <location>
        <begin position="3146"/>
        <end position="3184"/>
    </location>
</feature>
<feature type="region of interest" description="Disordered" evidence="2">
    <location>
        <begin position="2266"/>
        <end position="2299"/>
    </location>
</feature>
<feature type="region of interest" description="Disordered" evidence="2">
    <location>
        <begin position="1261"/>
        <end position="1326"/>
    </location>
</feature>
<feature type="compositionally biased region" description="Basic and acidic residues" evidence="2">
    <location>
        <begin position="636"/>
        <end position="649"/>
    </location>
</feature>
<name>A0A8D9BHF6_9HEMI</name>
<feature type="region of interest" description="Disordered" evidence="2">
    <location>
        <begin position="126"/>
        <end position="204"/>
    </location>
</feature>
<feature type="region of interest" description="Disordered" evidence="2">
    <location>
        <begin position="1823"/>
        <end position="1842"/>
    </location>
</feature>
<feature type="compositionally biased region" description="Basic and acidic residues" evidence="2">
    <location>
        <begin position="1261"/>
        <end position="1283"/>
    </location>
</feature>
<feature type="compositionally biased region" description="Polar residues" evidence="2">
    <location>
        <begin position="3024"/>
        <end position="3034"/>
    </location>
</feature>
<feature type="compositionally biased region" description="Basic and acidic residues" evidence="2">
    <location>
        <begin position="3009"/>
        <end position="3021"/>
    </location>
</feature>
<feature type="compositionally biased region" description="Polar residues" evidence="2">
    <location>
        <begin position="2206"/>
        <end position="2220"/>
    </location>
</feature>
<reference evidence="4" key="1">
    <citation type="submission" date="2021-05" db="EMBL/GenBank/DDBJ databases">
        <authorList>
            <person name="Alioto T."/>
            <person name="Alioto T."/>
            <person name="Gomez Garrido J."/>
        </authorList>
    </citation>
    <scope>NUCLEOTIDE SEQUENCE</scope>
</reference>
<evidence type="ECO:0000256" key="2">
    <source>
        <dbReference type="SAM" id="MobiDB-lite"/>
    </source>
</evidence>
<feature type="compositionally biased region" description="Basic and acidic residues" evidence="2">
    <location>
        <begin position="2630"/>
        <end position="2644"/>
    </location>
</feature>
<feature type="compositionally biased region" description="Basic and acidic residues" evidence="2">
    <location>
        <begin position="2185"/>
        <end position="2196"/>
    </location>
</feature>
<feature type="compositionally biased region" description="Basic and acidic residues" evidence="2">
    <location>
        <begin position="2546"/>
        <end position="2567"/>
    </location>
</feature>
<evidence type="ECO:0000256" key="1">
    <source>
        <dbReference type="SAM" id="Coils"/>
    </source>
</evidence>
<accession>A0A8D9BHF6</accession>
<feature type="compositionally biased region" description="Low complexity" evidence="2">
    <location>
        <begin position="1054"/>
        <end position="1082"/>
    </location>
</feature>
<feature type="compositionally biased region" description="Polar residues" evidence="2">
    <location>
        <begin position="2747"/>
        <end position="2758"/>
    </location>
</feature>
<feature type="coiled-coil region" evidence="1">
    <location>
        <begin position="1645"/>
        <end position="1672"/>
    </location>
</feature>
<feature type="region of interest" description="Disordered" evidence="2">
    <location>
        <begin position="2061"/>
        <end position="2121"/>
    </location>
</feature>
<feature type="region of interest" description="Disordered" evidence="2">
    <location>
        <begin position="1340"/>
        <end position="1422"/>
    </location>
</feature>
<feature type="compositionally biased region" description="Low complexity" evidence="2">
    <location>
        <begin position="417"/>
        <end position="435"/>
    </location>
</feature>
<feature type="compositionally biased region" description="Polar residues" evidence="2">
    <location>
        <begin position="131"/>
        <end position="140"/>
    </location>
</feature>
<feature type="compositionally biased region" description="Basic and acidic residues" evidence="2">
    <location>
        <begin position="2394"/>
        <end position="2406"/>
    </location>
</feature>
<feature type="compositionally biased region" description="Polar residues" evidence="2">
    <location>
        <begin position="2968"/>
        <end position="2983"/>
    </location>
</feature>
<feature type="compositionally biased region" description="Polar residues" evidence="2">
    <location>
        <begin position="3076"/>
        <end position="3117"/>
    </location>
</feature>
<dbReference type="EMBL" id="HBUF01630995">
    <property type="protein sequence ID" value="CAG6783182.1"/>
    <property type="molecule type" value="Transcribed_RNA"/>
</dbReference>
<feature type="domain" description="C2H2-type" evidence="3">
    <location>
        <begin position="718"/>
        <end position="740"/>
    </location>
</feature>
<feature type="compositionally biased region" description="Basic and acidic residues" evidence="2">
    <location>
        <begin position="1831"/>
        <end position="1842"/>
    </location>
</feature>
<feature type="compositionally biased region" description="Low complexity" evidence="2">
    <location>
        <begin position="3163"/>
        <end position="3176"/>
    </location>
</feature>
<feature type="compositionally biased region" description="Basic and acidic residues" evidence="2">
    <location>
        <begin position="562"/>
        <end position="573"/>
    </location>
</feature>
<feature type="region of interest" description="Disordered" evidence="2">
    <location>
        <begin position="379"/>
        <end position="460"/>
    </location>
</feature>
<feature type="compositionally biased region" description="Basic and acidic residues" evidence="2">
    <location>
        <begin position="910"/>
        <end position="919"/>
    </location>
</feature>
<feature type="compositionally biased region" description="Basic and acidic residues" evidence="2">
    <location>
        <begin position="877"/>
        <end position="887"/>
    </location>
</feature>
<feature type="compositionally biased region" description="Basic and acidic residues" evidence="2">
    <location>
        <begin position="2589"/>
        <end position="2600"/>
    </location>
</feature>
<feature type="compositionally biased region" description="Basic and acidic residues" evidence="2">
    <location>
        <begin position="2678"/>
        <end position="2693"/>
    </location>
</feature>
<feature type="region of interest" description="Disordered" evidence="2">
    <location>
        <begin position="836"/>
        <end position="988"/>
    </location>
</feature>
<feature type="compositionally biased region" description="Basic residues" evidence="2">
    <location>
        <begin position="3146"/>
        <end position="3159"/>
    </location>
</feature>
<dbReference type="InterPro" id="IPR013087">
    <property type="entry name" value="Znf_C2H2_type"/>
</dbReference>
<feature type="compositionally biased region" description="Polar residues" evidence="2">
    <location>
        <begin position="1083"/>
        <end position="1097"/>
    </location>
</feature>
<feature type="compositionally biased region" description="Polar residues" evidence="2">
    <location>
        <begin position="2170"/>
        <end position="2181"/>
    </location>
</feature>
<keyword evidence="1" id="KW-0175">Coiled coil</keyword>
<feature type="region of interest" description="Disordered" evidence="2">
    <location>
        <begin position="2156"/>
        <end position="2238"/>
    </location>
</feature>
<dbReference type="PROSITE" id="PS00028">
    <property type="entry name" value="ZINC_FINGER_C2H2_1"/>
    <property type="match status" value="1"/>
</dbReference>
<feature type="compositionally biased region" description="Basic and acidic residues" evidence="2">
    <location>
        <begin position="2727"/>
        <end position="2742"/>
    </location>
</feature>
<feature type="compositionally biased region" description="Basic and acidic residues" evidence="2">
    <location>
        <begin position="1595"/>
        <end position="1608"/>
    </location>
</feature>
<feature type="region of interest" description="Disordered" evidence="2">
    <location>
        <begin position="2930"/>
        <end position="2992"/>
    </location>
</feature>
<feature type="compositionally biased region" description="Basic and acidic residues" evidence="2">
    <location>
        <begin position="46"/>
        <end position="82"/>
    </location>
</feature>
<feature type="coiled-coil region" evidence="1">
    <location>
        <begin position="1880"/>
        <end position="1925"/>
    </location>
</feature>
<feature type="compositionally biased region" description="Basic and acidic residues" evidence="2">
    <location>
        <begin position="1340"/>
        <end position="1350"/>
    </location>
</feature>
<feature type="compositionally biased region" description="Basic and acidic residues" evidence="2">
    <location>
        <begin position="2879"/>
        <end position="2911"/>
    </location>
</feature>
<feature type="region of interest" description="Disordered" evidence="2">
    <location>
        <begin position="25"/>
        <end position="107"/>
    </location>
</feature>
<evidence type="ECO:0000259" key="3">
    <source>
        <dbReference type="PROSITE" id="PS00028"/>
    </source>
</evidence>
<feature type="region of interest" description="Disordered" evidence="2">
    <location>
        <begin position="1470"/>
        <end position="1608"/>
    </location>
</feature>
<feature type="compositionally biased region" description="Low complexity" evidence="2">
    <location>
        <begin position="91"/>
        <end position="102"/>
    </location>
</feature>
<feature type="compositionally biased region" description="Polar residues" evidence="2">
    <location>
        <begin position="2407"/>
        <end position="2419"/>
    </location>
</feature>
<feature type="compositionally biased region" description="Polar residues" evidence="2">
    <location>
        <begin position="2525"/>
        <end position="2534"/>
    </location>
</feature>
<feature type="compositionally biased region" description="Basic and acidic residues" evidence="2">
    <location>
        <begin position="2652"/>
        <end position="2668"/>
    </location>
</feature>
<feature type="compositionally biased region" description="Low complexity" evidence="2">
    <location>
        <begin position="1284"/>
        <end position="1297"/>
    </location>
</feature>
<feature type="compositionally biased region" description="Basic and acidic residues" evidence="2">
    <location>
        <begin position="1110"/>
        <end position="1132"/>
    </location>
</feature>
<feature type="region of interest" description="Disordered" evidence="2">
    <location>
        <begin position="558"/>
        <end position="589"/>
    </location>
</feature>
<feature type="compositionally biased region" description="Polar residues" evidence="2">
    <location>
        <begin position="1137"/>
        <end position="1184"/>
    </location>
</feature>
<feature type="compositionally biased region" description="Polar residues" evidence="2">
    <location>
        <begin position="2290"/>
        <end position="2299"/>
    </location>
</feature>
<feature type="compositionally biased region" description="Basic and acidic residues" evidence="2">
    <location>
        <begin position="2938"/>
        <end position="2961"/>
    </location>
</feature>
<feature type="region of interest" description="Disordered" evidence="2">
    <location>
        <begin position="2375"/>
        <end position="2911"/>
    </location>
</feature>
<feature type="region of interest" description="Disordered" evidence="2">
    <location>
        <begin position="614"/>
        <end position="695"/>
    </location>
</feature>
<feature type="compositionally biased region" description="Polar residues" evidence="2">
    <location>
        <begin position="836"/>
        <end position="875"/>
    </location>
</feature>